<name>A0A517PFS9_9PLAN</name>
<evidence type="ECO:0000256" key="5">
    <source>
        <dbReference type="ARBA" id="ARBA00023102"/>
    </source>
</evidence>
<protein>
    <recommendedName>
        <fullName evidence="9">Imidazole glycerol phosphate synthase subunit HisF</fullName>
        <ecNumber evidence="9">4.3.2.10</ecNumber>
    </recommendedName>
    <alternativeName>
        <fullName evidence="9">IGP synthase cyclase subunit</fullName>
    </alternativeName>
    <alternativeName>
        <fullName evidence="9">IGP synthase subunit HisF</fullName>
    </alternativeName>
    <alternativeName>
        <fullName evidence="9">ImGP synthase subunit HisF</fullName>
        <shortName evidence="9">IGPS subunit HisF</shortName>
    </alternativeName>
</protein>
<dbReference type="GO" id="GO:0005737">
    <property type="term" value="C:cytoplasm"/>
    <property type="evidence" value="ECO:0007669"/>
    <property type="project" value="UniProtKB-SubCell"/>
</dbReference>
<dbReference type="PANTHER" id="PTHR21235">
    <property type="entry name" value="IMIDAZOLE GLYCEROL PHOSPHATE SYNTHASE SUBUNIT HISF/H IGP SYNTHASE SUBUNIT HISF/H"/>
    <property type="match status" value="1"/>
</dbReference>
<evidence type="ECO:0000256" key="2">
    <source>
        <dbReference type="ARBA" id="ARBA00009667"/>
    </source>
</evidence>
<keyword evidence="4 9" id="KW-0028">Amino-acid biosynthesis</keyword>
<comment type="similarity">
    <text evidence="2 9 10">Belongs to the HisA/HisF family.</text>
</comment>
<keyword evidence="9" id="KW-0963">Cytoplasm</keyword>
<dbReference type="EC" id="4.3.2.10" evidence="9"/>
<evidence type="ECO:0000256" key="8">
    <source>
        <dbReference type="ARBA" id="ARBA00047838"/>
    </source>
</evidence>
<dbReference type="UniPathway" id="UPA00031">
    <property type="reaction ID" value="UER00010"/>
</dbReference>
<evidence type="ECO:0000256" key="1">
    <source>
        <dbReference type="ARBA" id="ARBA00005091"/>
    </source>
</evidence>
<evidence type="ECO:0000256" key="7">
    <source>
        <dbReference type="ARBA" id="ARBA00025475"/>
    </source>
</evidence>
<dbReference type="OrthoDB" id="9781903at2"/>
<evidence type="ECO:0000256" key="4">
    <source>
        <dbReference type="ARBA" id="ARBA00022605"/>
    </source>
</evidence>
<comment type="pathway">
    <text evidence="1 9">Amino-acid biosynthesis; L-histidine biosynthesis; L-histidine from 5-phospho-alpha-D-ribose 1-diphosphate: step 5/9.</text>
</comment>
<dbReference type="PANTHER" id="PTHR21235:SF2">
    <property type="entry name" value="IMIDAZOLE GLYCEROL PHOSPHATE SYNTHASE HISHF"/>
    <property type="match status" value="1"/>
</dbReference>
<dbReference type="NCBIfam" id="TIGR00735">
    <property type="entry name" value="hisF"/>
    <property type="match status" value="1"/>
</dbReference>
<gene>
    <name evidence="9 11" type="primary">hisF</name>
    <name evidence="11" type="ORF">CA12_43560</name>
</gene>
<evidence type="ECO:0000256" key="10">
    <source>
        <dbReference type="RuleBase" id="RU003657"/>
    </source>
</evidence>
<evidence type="ECO:0000313" key="11">
    <source>
        <dbReference type="EMBL" id="QDT18215.1"/>
    </source>
</evidence>
<proteinExistence type="inferred from homology"/>
<keyword evidence="6 9" id="KW-0456">Lyase</keyword>
<feature type="active site" evidence="9">
    <location>
        <position position="130"/>
    </location>
</feature>
<dbReference type="InterPro" id="IPR050064">
    <property type="entry name" value="IGPS_HisA/HisF"/>
</dbReference>
<keyword evidence="5 9" id="KW-0368">Histidine biosynthesis</keyword>
<dbReference type="AlphaFoldDB" id="A0A517PFS9"/>
<dbReference type="Gene3D" id="3.20.20.70">
    <property type="entry name" value="Aldolase class I"/>
    <property type="match status" value="2"/>
</dbReference>
<dbReference type="Proteomes" id="UP000318741">
    <property type="component" value="Chromosome"/>
</dbReference>
<accession>A0A517PFS9</accession>
<evidence type="ECO:0000313" key="12">
    <source>
        <dbReference type="Proteomes" id="UP000318741"/>
    </source>
</evidence>
<dbReference type="HAMAP" id="MF_01013">
    <property type="entry name" value="HisF"/>
    <property type="match status" value="1"/>
</dbReference>
<dbReference type="SUPFAM" id="SSF51366">
    <property type="entry name" value="Ribulose-phoshate binding barrel"/>
    <property type="match status" value="1"/>
</dbReference>
<feature type="active site" evidence="9">
    <location>
        <position position="11"/>
    </location>
</feature>
<organism evidence="11 12">
    <name type="scientific">Alienimonas californiensis</name>
    <dbReference type="NCBI Taxonomy" id="2527989"/>
    <lineage>
        <taxon>Bacteria</taxon>
        <taxon>Pseudomonadati</taxon>
        <taxon>Planctomycetota</taxon>
        <taxon>Planctomycetia</taxon>
        <taxon>Planctomycetales</taxon>
        <taxon>Planctomycetaceae</taxon>
        <taxon>Alienimonas</taxon>
    </lineage>
</organism>
<dbReference type="EMBL" id="CP036265">
    <property type="protein sequence ID" value="QDT18215.1"/>
    <property type="molecule type" value="Genomic_DNA"/>
</dbReference>
<dbReference type="GO" id="GO:0016829">
    <property type="term" value="F:lyase activity"/>
    <property type="evidence" value="ECO:0007669"/>
    <property type="project" value="UniProtKB-KW"/>
</dbReference>
<comment type="function">
    <text evidence="7 9">IGPS catalyzes the conversion of PRFAR and glutamine to IGP, AICAR and glutamate. The HisF subunit catalyzes the cyclization activity that produces IGP and AICAR from PRFAR using the ammonia provided by the HisH subunit.</text>
</comment>
<evidence type="ECO:0000256" key="6">
    <source>
        <dbReference type="ARBA" id="ARBA00023239"/>
    </source>
</evidence>
<dbReference type="InterPro" id="IPR006062">
    <property type="entry name" value="His_biosynth"/>
</dbReference>
<sequence length="307" mass="32725">MPAARIIPCLDVHGGRVVKGVNFVNLRDAGDPVDVARRYEQDGADELVFLDITASHEGRGTILDVVRRTADEVHMPLTVGGGVRTCDDVRALLNAGADKVSVNSAAVRDRDFISEASKRFGAQCIVVNIDPRRVAWRGGRSEEGGGETFDWPNRLRTIERPAPTQPGFRKRWAESCLLPPHSSPLPTCAWDVHINGGRLPTGLDAVAWAIEMADRGAGEIVLTSMDADGTQTGYDLEITEAVSRAVGIPVVASGGAGSPDDLYDALTDGHADAVLAASIFHDGTHPVPDCKRALAKRGVNVRLVEAA</sequence>
<comment type="subunit">
    <text evidence="3 9">Heterodimer of HisH and HisF.</text>
</comment>
<dbReference type="GO" id="GO:0000105">
    <property type="term" value="P:L-histidine biosynthetic process"/>
    <property type="evidence" value="ECO:0007669"/>
    <property type="project" value="UniProtKB-UniRule"/>
</dbReference>
<evidence type="ECO:0000256" key="3">
    <source>
        <dbReference type="ARBA" id="ARBA00011152"/>
    </source>
</evidence>
<keyword evidence="12" id="KW-1185">Reference proteome</keyword>
<comment type="subcellular location">
    <subcellularLocation>
        <location evidence="9">Cytoplasm</location>
    </subcellularLocation>
</comment>
<comment type="catalytic activity">
    <reaction evidence="8 9">
        <text>5-[(5-phospho-1-deoxy-D-ribulos-1-ylimino)methylamino]-1-(5-phospho-beta-D-ribosyl)imidazole-4-carboxamide + L-glutamine = D-erythro-1-(imidazol-4-yl)glycerol 3-phosphate + 5-amino-1-(5-phospho-beta-D-ribosyl)imidazole-4-carboxamide + L-glutamate + H(+)</text>
        <dbReference type="Rhea" id="RHEA:24793"/>
        <dbReference type="ChEBI" id="CHEBI:15378"/>
        <dbReference type="ChEBI" id="CHEBI:29985"/>
        <dbReference type="ChEBI" id="CHEBI:58278"/>
        <dbReference type="ChEBI" id="CHEBI:58359"/>
        <dbReference type="ChEBI" id="CHEBI:58475"/>
        <dbReference type="ChEBI" id="CHEBI:58525"/>
        <dbReference type="EC" id="4.3.2.10"/>
    </reaction>
</comment>
<dbReference type="InterPro" id="IPR004651">
    <property type="entry name" value="HisF"/>
</dbReference>
<evidence type="ECO:0000256" key="9">
    <source>
        <dbReference type="HAMAP-Rule" id="MF_01013"/>
    </source>
</evidence>
<dbReference type="InterPro" id="IPR011060">
    <property type="entry name" value="RibuloseP-bd_barrel"/>
</dbReference>
<reference evidence="11 12" key="1">
    <citation type="submission" date="2019-02" db="EMBL/GenBank/DDBJ databases">
        <title>Deep-cultivation of Planctomycetes and their phenomic and genomic characterization uncovers novel biology.</title>
        <authorList>
            <person name="Wiegand S."/>
            <person name="Jogler M."/>
            <person name="Boedeker C."/>
            <person name="Pinto D."/>
            <person name="Vollmers J."/>
            <person name="Rivas-Marin E."/>
            <person name="Kohn T."/>
            <person name="Peeters S.H."/>
            <person name="Heuer A."/>
            <person name="Rast P."/>
            <person name="Oberbeckmann S."/>
            <person name="Bunk B."/>
            <person name="Jeske O."/>
            <person name="Meyerdierks A."/>
            <person name="Storesund J.E."/>
            <person name="Kallscheuer N."/>
            <person name="Luecker S."/>
            <person name="Lage O.M."/>
            <person name="Pohl T."/>
            <person name="Merkel B.J."/>
            <person name="Hornburger P."/>
            <person name="Mueller R.-W."/>
            <person name="Bruemmer F."/>
            <person name="Labrenz M."/>
            <person name="Spormann A.M."/>
            <person name="Op den Camp H."/>
            <person name="Overmann J."/>
            <person name="Amann R."/>
            <person name="Jetten M.S.M."/>
            <person name="Mascher T."/>
            <person name="Medema M.H."/>
            <person name="Devos D.P."/>
            <person name="Kaster A.-K."/>
            <person name="Ovreas L."/>
            <person name="Rohde M."/>
            <person name="Galperin M.Y."/>
            <person name="Jogler C."/>
        </authorList>
    </citation>
    <scope>NUCLEOTIDE SEQUENCE [LARGE SCALE GENOMIC DNA]</scope>
    <source>
        <strain evidence="11 12">CA12</strain>
    </source>
</reference>
<dbReference type="RefSeq" id="WP_145361175.1">
    <property type="nucleotide sequence ID" value="NZ_CP036265.1"/>
</dbReference>
<dbReference type="KEGG" id="acaf:CA12_43560"/>
<dbReference type="CDD" id="cd04731">
    <property type="entry name" value="HisF"/>
    <property type="match status" value="1"/>
</dbReference>
<dbReference type="Pfam" id="PF00977">
    <property type="entry name" value="His_biosynth"/>
    <property type="match status" value="2"/>
</dbReference>
<dbReference type="GO" id="GO:0000107">
    <property type="term" value="F:imidazoleglycerol-phosphate synthase activity"/>
    <property type="evidence" value="ECO:0007669"/>
    <property type="project" value="UniProtKB-UniRule"/>
</dbReference>
<dbReference type="InterPro" id="IPR013785">
    <property type="entry name" value="Aldolase_TIM"/>
</dbReference>